<dbReference type="EMBL" id="VSRR010006562">
    <property type="protein sequence ID" value="MPC45080.1"/>
    <property type="molecule type" value="Genomic_DNA"/>
</dbReference>
<evidence type="ECO:0000313" key="2">
    <source>
        <dbReference type="Proteomes" id="UP000324222"/>
    </source>
</evidence>
<reference evidence="1 2" key="1">
    <citation type="submission" date="2019-05" db="EMBL/GenBank/DDBJ databases">
        <title>Another draft genome of Portunus trituberculatus and its Hox gene families provides insights of decapod evolution.</title>
        <authorList>
            <person name="Jeong J.-H."/>
            <person name="Song I."/>
            <person name="Kim S."/>
            <person name="Choi T."/>
            <person name="Kim D."/>
            <person name="Ryu S."/>
            <person name="Kim W."/>
        </authorList>
    </citation>
    <scope>NUCLEOTIDE SEQUENCE [LARGE SCALE GENOMIC DNA]</scope>
    <source>
        <tissue evidence="1">Muscle</tissue>
    </source>
</reference>
<sequence>MCLYVFKEEVSPRIAIMSPATIGWKETRLSYVIELQTMAAWYGQTDIHYEPFLSLVVNGFEFQHIHLDSEQDLRI</sequence>
<comment type="caution">
    <text evidence="1">The sequence shown here is derived from an EMBL/GenBank/DDBJ whole genome shotgun (WGS) entry which is preliminary data.</text>
</comment>
<gene>
    <name evidence="1" type="ORF">E2C01_038764</name>
</gene>
<keyword evidence="2" id="KW-1185">Reference proteome</keyword>
<dbReference type="AlphaFoldDB" id="A0A5B7FBN9"/>
<organism evidence="1 2">
    <name type="scientific">Portunus trituberculatus</name>
    <name type="common">Swimming crab</name>
    <name type="synonym">Neptunus trituberculatus</name>
    <dbReference type="NCBI Taxonomy" id="210409"/>
    <lineage>
        <taxon>Eukaryota</taxon>
        <taxon>Metazoa</taxon>
        <taxon>Ecdysozoa</taxon>
        <taxon>Arthropoda</taxon>
        <taxon>Crustacea</taxon>
        <taxon>Multicrustacea</taxon>
        <taxon>Malacostraca</taxon>
        <taxon>Eumalacostraca</taxon>
        <taxon>Eucarida</taxon>
        <taxon>Decapoda</taxon>
        <taxon>Pleocyemata</taxon>
        <taxon>Brachyura</taxon>
        <taxon>Eubrachyura</taxon>
        <taxon>Portunoidea</taxon>
        <taxon>Portunidae</taxon>
        <taxon>Portuninae</taxon>
        <taxon>Portunus</taxon>
    </lineage>
</organism>
<accession>A0A5B7FBN9</accession>
<evidence type="ECO:0000313" key="1">
    <source>
        <dbReference type="EMBL" id="MPC45080.1"/>
    </source>
</evidence>
<dbReference type="Proteomes" id="UP000324222">
    <property type="component" value="Unassembled WGS sequence"/>
</dbReference>
<proteinExistence type="predicted"/>
<protein>
    <submittedName>
        <fullName evidence="1">Uncharacterized protein</fullName>
    </submittedName>
</protein>
<name>A0A5B7FBN9_PORTR</name>